<dbReference type="Proteomes" id="UP000546257">
    <property type="component" value="Unassembled WGS sequence"/>
</dbReference>
<sequence length="400" mass="42503">MLDWSRRRLLAAVGTAGAVGAGGWALAERTRCRPFVEPQWTYVGRRRLGPTVRSGNDLLLPEGYGVTGSSTDHRLAAVEPFSAQVQWAVVAEGGGFGVPVRVDDTVYVGTGRDTVRALDADTGERRWIYDPGGREEHGGGAWGQPLVTGDRVLVGVSHSTDPNADPTDPDEFAHRVVALDRNDGSEVWATPVSGQVWTGPALASGVVVAAARQGVLHGLDPATGESLWGVSLPDRVTQPVSIVADGVLAVVADDGTVAFVDVPDATIRRTRNPVRDATSLAHSGDTLYVGGAEGRVAALATDIDGGIDAETGAPRWTYDAEVPVDGVAVAGETVFAIDRTGHRHRIVDGERTARDRLVETEHTDGCGWDGNLRRVLDATVVRGGLYIAGRFWTRLYPIER</sequence>
<protein>
    <submittedName>
        <fullName evidence="2">PQQ-binding-like beta-propeller repeat protein</fullName>
    </submittedName>
</protein>
<dbReference type="EMBL" id="JACKXD010000003">
    <property type="protein sequence ID" value="MBB6646839.1"/>
    <property type="molecule type" value="Genomic_DNA"/>
</dbReference>
<name>A0A7J9SL49_9EURY</name>
<keyword evidence="3" id="KW-1185">Reference proteome</keyword>
<dbReference type="InterPro" id="IPR018391">
    <property type="entry name" value="PQQ_b-propeller_rpt"/>
</dbReference>
<reference evidence="2 3" key="1">
    <citation type="submission" date="2020-08" db="EMBL/GenBank/DDBJ databases">
        <authorList>
            <person name="Seo M.-J."/>
        </authorList>
    </citation>
    <scope>NUCLEOTIDE SEQUENCE [LARGE SCALE GENOMIC DNA]</scope>
    <source>
        <strain evidence="2 3">MBLA0160</strain>
    </source>
</reference>
<dbReference type="InterPro" id="IPR006311">
    <property type="entry name" value="TAT_signal"/>
</dbReference>
<organism evidence="2 3">
    <name type="scientific">Halobellus ruber</name>
    <dbReference type="NCBI Taxonomy" id="2761102"/>
    <lineage>
        <taxon>Archaea</taxon>
        <taxon>Methanobacteriati</taxon>
        <taxon>Methanobacteriota</taxon>
        <taxon>Stenosarchaea group</taxon>
        <taxon>Halobacteria</taxon>
        <taxon>Halobacteriales</taxon>
        <taxon>Haloferacaceae</taxon>
        <taxon>Halobellus</taxon>
    </lineage>
</organism>
<dbReference type="InterPro" id="IPR015943">
    <property type="entry name" value="WD40/YVTN_repeat-like_dom_sf"/>
</dbReference>
<evidence type="ECO:0000313" key="2">
    <source>
        <dbReference type="EMBL" id="MBB6646839.1"/>
    </source>
</evidence>
<dbReference type="SUPFAM" id="SSF50998">
    <property type="entry name" value="Quinoprotein alcohol dehydrogenase-like"/>
    <property type="match status" value="1"/>
</dbReference>
<gene>
    <name evidence="2" type="ORF">H5V44_11175</name>
</gene>
<dbReference type="Gene3D" id="2.130.10.10">
    <property type="entry name" value="YVTN repeat-like/Quinoprotein amine dehydrogenase"/>
    <property type="match status" value="2"/>
</dbReference>
<comment type="caution">
    <text evidence="2">The sequence shown here is derived from an EMBL/GenBank/DDBJ whole genome shotgun (WGS) entry which is preliminary data.</text>
</comment>
<evidence type="ECO:0000313" key="3">
    <source>
        <dbReference type="Proteomes" id="UP000546257"/>
    </source>
</evidence>
<dbReference type="PANTHER" id="PTHR34512:SF30">
    <property type="entry name" value="OUTER MEMBRANE PROTEIN ASSEMBLY FACTOR BAMB"/>
    <property type="match status" value="1"/>
</dbReference>
<dbReference type="Pfam" id="PF13360">
    <property type="entry name" value="PQQ_2"/>
    <property type="match status" value="2"/>
</dbReference>
<accession>A0A7J9SL49</accession>
<evidence type="ECO:0000259" key="1">
    <source>
        <dbReference type="Pfam" id="PF13360"/>
    </source>
</evidence>
<dbReference type="AlphaFoldDB" id="A0A7J9SL49"/>
<feature type="domain" description="Pyrrolo-quinoline quinone repeat" evidence="1">
    <location>
        <begin position="72"/>
        <end position="155"/>
    </location>
</feature>
<dbReference type="PROSITE" id="PS51318">
    <property type="entry name" value="TAT"/>
    <property type="match status" value="1"/>
</dbReference>
<dbReference type="InterPro" id="IPR011047">
    <property type="entry name" value="Quinoprotein_ADH-like_sf"/>
</dbReference>
<dbReference type="RefSeq" id="WP_185193183.1">
    <property type="nucleotide sequence ID" value="NZ_JACKXD010000003.1"/>
</dbReference>
<dbReference type="PANTHER" id="PTHR34512">
    <property type="entry name" value="CELL SURFACE PROTEIN"/>
    <property type="match status" value="1"/>
</dbReference>
<feature type="domain" description="Pyrrolo-quinoline quinone repeat" evidence="1">
    <location>
        <begin position="175"/>
        <end position="300"/>
    </location>
</feature>
<dbReference type="InterPro" id="IPR002372">
    <property type="entry name" value="PQQ_rpt_dom"/>
</dbReference>
<dbReference type="SMART" id="SM00564">
    <property type="entry name" value="PQQ"/>
    <property type="match status" value="4"/>
</dbReference>
<proteinExistence type="predicted"/>